<sequence length="321" mass="33016">MSGVSRTILLGDIGGTNARFALLSDGAPSHQYRQRTNDHRDPESAVRAYLDATGAPLPSIAVMAVAGPVRDGRARLTNAAWTFDPDKIEDELGIGRVVVVNDFAAQAWALAELADKDVRPIGTGAEVETAPRLVIGAGTGLGAAAYMPADAGMGERVVTGEAGHATLAAADDGQEAVLRPLRLSYGRVSAERVLSGPGLAALAGAVAEMHGKDAPGTTPEAVLAAARAGDTVAGEAVALFRAFMGAFAGDLALVFGAWGGVYLSGGLVRAMEAELDAPAFREAFEAKGRFREAVAAVPAWIVTHPDPAFLGLARLARRLGD</sequence>
<dbReference type="PANTHER" id="PTHR47690">
    <property type="entry name" value="GLUCOKINASE"/>
    <property type="match status" value="1"/>
</dbReference>
<dbReference type="GO" id="GO:0005829">
    <property type="term" value="C:cytosol"/>
    <property type="evidence" value="ECO:0007669"/>
    <property type="project" value="TreeGrafter"/>
</dbReference>
<dbReference type="CDD" id="cd24008">
    <property type="entry name" value="ASKHA_NBD_GLK"/>
    <property type="match status" value="1"/>
</dbReference>
<dbReference type="InterPro" id="IPR050201">
    <property type="entry name" value="Bacterial_glucokinase"/>
</dbReference>
<dbReference type="EMBL" id="QPMH01000013">
    <property type="protein sequence ID" value="RDD61326.1"/>
    <property type="molecule type" value="Genomic_DNA"/>
</dbReference>
<dbReference type="Gene3D" id="3.40.367.20">
    <property type="match status" value="1"/>
</dbReference>
<protein>
    <submittedName>
        <fullName evidence="4">ROK family protein</fullName>
    </submittedName>
</protein>
<dbReference type="GO" id="GO:0005524">
    <property type="term" value="F:ATP binding"/>
    <property type="evidence" value="ECO:0007669"/>
    <property type="project" value="InterPro"/>
</dbReference>
<dbReference type="PANTHER" id="PTHR47690:SF1">
    <property type="entry name" value="GLUCOKINASE"/>
    <property type="match status" value="1"/>
</dbReference>
<dbReference type="Gene3D" id="3.30.420.40">
    <property type="match status" value="1"/>
</dbReference>
<evidence type="ECO:0000256" key="2">
    <source>
        <dbReference type="ARBA" id="ARBA00022777"/>
    </source>
</evidence>
<dbReference type="InterPro" id="IPR003836">
    <property type="entry name" value="Glucokinase"/>
</dbReference>
<gene>
    <name evidence="4" type="ORF">DRB17_13730</name>
</gene>
<accession>A0A369TEG4</accession>
<evidence type="ECO:0000256" key="1">
    <source>
        <dbReference type="ARBA" id="ARBA00022679"/>
    </source>
</evidence>
<keyword evidence="1" id="KW-0808">Transferase</keyword>
<evidence type="ECO:0000313" key="4">
    <source>
        <dbReference type="EMBL" id="RDD61326.1"/>
    </source>
</evidence>
<name>A0A369TEG4_9PROT</name>
<dbReference type="GO" id="GO:0004340">
    <property type="term" value="F:glucokinase activity"/>
    <property type="evidence" value="ECO:0007669"/>
    <property type="project" value="InterPro"/>
</dbReference>
<dbReference type="RefSeq" id="WP_114582788.1">
    <property type="nucleotide sequence ID" value="NZ_QPMH01000013.1"/>
</dbReference>
<keyword evidence="5" id="KW-1185">Reference proteome</keyword>
<dbReference type="Pfam" id="PF02685">
    <property type="entry name" value="Glucokinase"/>
    <property type="match status" value="1"/>
</dbReference>
<dbReference type="GO" id="GO:0005536">
    <property type="term" value="F:D-glucose binding"/>
    <property type="evidence" value="ECO:0007669"/>
    <property type="project" value="InterPro"/>
</dbReference>
<dbReference type="InterPro" id="IPR043129">
    <property type="entry name" value="ATPase_NBD"/>
</dbReference>
<comment type="caution">
    <text evidence="4">The sequence shown here is derived from an EMBL/GenBank/DDBJ whole genome shotgun (WGS) entry which is preliminary data.</text>
</comment>
<dbReference type="SUPFAM" id="SSF53067">
    <property type="entry name" value="Actin-like ATPase domain"/>
    <property type="match status" value="1"/>
</dbReference>
<comment type="similarity">
    <text evidence="3">Belongs to the bacterial glucokinase family.</text>
</comment>
<dbReference type="AlphaFoldDB" id="A0A369TEG4"/>
<organism evidence="4 5">
    <name type="scientific">Ferruginivarius sediminum</name>
    <dbReference type="NCBI Taxonomy" id="2661937"/>
    <lineage>
        <taxon>Bacteria</taxon>
        <taxon>Pseudomonadati</taxon>
        <taxon>Pseudomonadota</taxon>
        <taxon>Alphaproteobacteria</taxon>
        <taxon>Rhodospirillales</taxon>
        <taxon>Rhodospirillaceae</taxon>
        <taxon>Ferruginivarius</taxon>
    </lineage>
</organism>
<evidence type="ECO:0000313" key="5">
    <source>
        <dbReference type="Proteomes" id="UP000253941"/>
    </source>
</evidence>
<keyword evidence="2" id="KW-0418">Kinase</keyword>
<evidence type="ECO:0000256" key="3">
    <source>
        <dbReference type="RuleBase" id="RU004046"/>
    </source>
</evidence>
<dbReference type="Proteomes" id="UP000253941">
    <property type="component" value="Unassembled WGS sequence"/>
</dbReference>
<dbReference type="GO" id="GO:0006096">
    <property type="term" value="P:glycolytic process"/>
    <property type="evidence" value="ECO:0007669"/>
    <property type="project" value="InterPro"/>
</dbReference>
<proteinExistence type="inferred from homology"/>
<reference evidence="4 5" key="1">
    <citation type="submission" date="2018-07" db="EMBL/GenBank/DDBJ databases">
        <title>Venubactetium sediminum gen. nov., sp. nov., isolated from a marine solar saltern.</title>
        <authorList>
            <person name="Wang S."/>
        </authorList>
    </citation>
    <scope>NUCLEOTIDE SEQUENCE [LARGE SCALE GENOMIC DNA]</scope>
    <source>
        <strain evidence="4 5">WD2A32</strain>
    </source>
</reference>